<dbReference type="OrthoDB" id="5838698at2759"/>
<dbReference type="SUPFAM" id="SSF56601">
    <property type="entry name" value="beta-lactamase/transpeptidase-like"/>
    <property type="match status" value="1"/>
</dbReference>
<proteinExistence type="predicted"/>
<reference evidence="4" key="1">
    <citation type="submission" date="2016-06" db="UniProtKB">
        <authorList>
            <consortium name="WormBaseParasite"/>
        </authorList>
    </citation>
    <scope>IDENTIFICATION</scope>
</reference>
<dbReference type="Proteomes" id="UP000271098">
    <property type="component" value="Unassembled WGS sequence"/>
</dbReference>
<protein>
    <submittedName>
        <fullName evidence="4">Beta-lactamase domain-containing protein</fullName>
    </submittedName>
</protein>
<dbReference type="Gene3D" id="3.40.710.10">
    <property type="entry name" value="DD-peptidase/beta-lactamase superfamily"/>
    <property type="match status" value="1"/>
</dbReference>
<keyword evidence="3" id="KW-1185">Reference proteome</keyword>
<dbReference type="EMBL" id="UYRT01005923">
    <property type="protein sequence ID" value="VDK39633.1"/>
    <property type="molecule type" value="Genomic_DNA"/>
</dbReference>
<dbReference type="WBParaSite" id="GPUH_0000345401-mRNA-1">
    <property type="protein sequence ID" value="GPUH_0000345401-mRNA-1"/>
    <property type="gene ID" value="GPUH_0000345401"/>
</dbReference>
<dbReference type="PANTHER" id="PTHR43319:SF1">
    <property type="entry name" value="BETA-LACTAMASE-RELATED DOMAIN-CONTAINING PROTEIN"/>
    <property type="match status" value="1"/>
</dbReference>
<dbReference type="InterPro" id="IPR052907">
    <property type="entry name" value="Beta-lactamase/esterase"/>
</dbReference>
<dbReference type="AlphaFoldDB" id="A0A183D407"/>
<evidence type="ECO:0000313" key="2">
    <source>
        <dbReference type="EMBL" id="VDK39633.1"/>
    </source>
</evidence>
<evidence type="ECO:0000313" key="3">
    <source>
        <dbReference type="Proteomes" id="UP000271098"/>
    </source>
</evidence>
<reference evidence="2 3" key="2">
    <citation type="submission" date="2018-11" db="EMBL/GenBank/DDBJ databases">
        <authorList>
            <consortium name="Pathogen Informatics"/>
        </authorList>
    </citation>
    <scope>NUCLEOTIDE SEQUENCE [LARGE SCALE GENOMIC DNA]</scope>
</reference>
<name>A0A183D407_9BILA</name>
<organism evidence="4">
    <name type="scientific">Gongylonema pulchrum</name>
    <dbReference type="NCBI Taxonomy" id="637853"/>
    <lineage>
        <taxon>Eukaryota</taxon>
        <taxon>Metazoa</taxon>
        <taxon>Ecdysozoa</taxon>
        <taxon>Nematoda</taxon>
        <taxon>Chromadorea</taxon>
        <taxon>Rhabditida</taxon>
        <taxon>Spirurina</taxon>
        <taxon>Spiruromorpha</taxon>
        <taxon>Spiruroidea</taxon>
        <taxon>Gongylonematidae</taxon>
        <taxon>Gongylonema</taxon>
    </lineage>
</organism>
<dbReference type="InterPro" id="IPR001466">
    <property type="entry name" value="Beta-lactam-related"/>
</dbReference>
<dbReference type="Pfam" id="PF00144">
    <property type="entry name" value="Beta-lactamase"/>
    <property type="match status" value="1"/>
</dbReference>
<dbReference type="PANTHER" id="PTHR43319">
    <property type="entry name" value="BETA-LACTAMASE-RELATED"/>
    <property type="match status" value="1"/>
</dbReference>
<feature type="domain" description="Beta-lactamase-related" evidence="1">
    <location>
        <begin position="2"/>
        <end position="207"/>
    </location>
</feature>
<dbReference type="InterPro" id="IPR012338">
    <property type="entry name" value="Beta-lactam/transpept-like"/>
</dbReference>
<accession>A0A183D407</accession>
<gene>
    <name evidence="2" type="ORF">GPUH_LOCUS3448</name>
</gene>
<sequence>MKPLWIPGTKCGYHALTFGFLVDQIVRRLDPRKRGVEQILREDILEKYGVKDISIGLPDEQSNLRVATVVQQTSEGLEVERKLSPEGYNNPKKRCLKMPSNMGIGTARGLAELHSILARGKLLPSDMLELISTPQIINEMDIINGYPENKGFGWQYSKNKLGNWNFGHSGHGGQIVRVDLETGLSYAYLCNGLKSSDSDHVLPFRRLQEALYDCVLEIQAIF</sequence>
<evidence type="ECO:0000259" key="1">
    <source>
        <dbReference type="Pfam" id="PF00144"/>
    </source>
</evidence>
<evidence type="ECO:0000313" key="4">
    <source>
        <dbReference type="WBParaSite" id="GPUH_0000345401-mRNA-1"/>
    </source>
</evidence>